<dbReference type="EMBL" id="DXFW01000004">
    <property type="protein sequence ID" value="HIX04828.1"/>
    <property type="molecule type" value="Genomic_DNA"/>
</dbReference>
<dbReference type="SUPFAM" id="SSF53448">
    <property type="entry name" value="Nucleotide-diphospho-sugar transferases"/>
    <property type="match status" value="1"/>
</dbReference>
<evidence type="ECO:0000259" key="3">
    <source>
        <dbReference type="Pfam" id="PF00535"/>
    </source>
</evidence>
<dbReference type="CDD" id="cd00761">
    <property type="entry name" value="Glyco_tranf_GTA_type"/>
    <property type="match status" value="1"/>
</dbReference>
<dbReference type="Gene3D" id="3.90.550.10">
    <property type="entry name" value="Spore Coat Polysaccharide Biosynthesis Protein SpsA, Chain A"/>
    <property type="match status" value="1"/>
</dbReference>
<evidence type="ECO:0000313" key="5">
    <source>
        <dbReference type="Proteomes" id="UP000824193"/>
    </source>
</evidence>
<dbReference type="InterPro" id="IPR001173">
    <property type="entry name" value="Glyco_trans_2-like"/>
</dbReference>
<organism evidence="4 5">
    <name type="scientific">Candidatus Allofournierella pullicola</name>
    <dbReference type="NCBI Taxonomy" id="2838596"/>
    <lineage>
        <taxon>Bacteria</taxon>
        <taxon>Bacillati</taxon>
        <taxon>Bacillota</taxon>
        <taxon>Clostridia</taxon>
        <taxon>Eubacteriales</taxon>
        <taxon>Oscillospiraceae</taxon>
        <taxon>Allofournierella</taxon>
    </lineage>
</organism>
<evidence type="ECO:0000256" key="1">
    <source>
        <dbReference type="ARBA" id="ARBA00022676"/>
    </source>
</evidence>
<evidence type="ECO:0000256" key="2">
    <source>
        <dbReference type="ARBA" id="ARBA00022679"/>
    </source>
</evidence>
<dbReference type="Proteomes" id="UP000824193">
    <property type="component" value="Unassembled WGS sequence"/>
</dbReference>
<reference evidence="4" key="2">
    <citation type="submission" date="2021-04" db="EMBL/GenBank/DDBJ databases">
        <authorList>
            <person name="Gilroy R."/>
        </authorList>
    </citation>
    <scope>NUCLEOTIDE SEQUENCE</scope>
    <source>
        <strain evidence="4">2239</strain>
    </source>
</reference>
<dbReference type="PANTHER" id="PTHR22916:SF51">
    <property type="entry name" value="GLYCOSYLTRANSFERASE EPSH-RELATED"/>
    <property type="match status" value="1"/>
</dbReference>
<comment type="caution">
    <text evidence="4">The sequence shown here is derived from an EMBL/GenBank/DDBJ whole genome shotgun (WGS) entry which is preliminary data.</text>
</comment>
<dbReference type="InterPro" id="IPR029044">
    <property type="entry name" value="Nucleotide-diphossugar_trans"/>
</dbReference>
<name>A0A9D1V2D5_9FIRM</name>
<proteinExistence type="predicted"/>
<dbReference type="Pfam" id="PF00535">
    <property type="entry name" value="Glycos_transf_2"/>
    <property type="match status" value="1"/>
</dbReference>
<dbReference type="PANTHER" id="PTHR22916">
    <property type="entry name" value="GLYCOSYLTRANSFERASE"/>
    <property type="match status" value="1"/>
</dbReference>
<reference evidence="4" key="1">
    <citation type="journal article" date="2021" name="PeerJ">
        <title>Extensive microbial diversity within the chicken gut microbiome revealed by metagenomics and culture.</title>
        <authorList>
            <person name="Gilroy R."/>
            <person name="Ravi A."/>
            <person name="Getino M."/>
            <person name="Pursley I."/>
            <person name="Horton D.L."/>
            <person name="Alikhan N.F."/>
            <person name="Baker D."/>
            <person name="Gharbi K."/>
            <person name="Hall N."/>
            <person name="Watson M."/>
            <person name="Adriaenssens E.M."/>
            <person name="Foster-Nyarko E."/>
            <person name="Jarju S."/>
            <person name="Secka A."/>
            <person name="Antonio M."/>
            <person name="Oren A."/>
            <person name="Chaudhuri R.R."/>
            <person name="La Ragione R."/>
            <person name="Hildebrand F."/>
            <person name="Pallen M.J."/>
        </authorList>
    </citation>
    <scope>NUCLEOTIDE SEQUENCE</scope>
    <source>
        <strain evidence="4">2239</strain>
    </source>
</reference>
<keyword evidence="2" id="KW-0808">Transferase</keyword>
<feature type="domain" description="Glycosyltransferase 2-like" evidence="3">
    <location>
        <begin position="9"/>
        <end position="122"/>
    </location>
</feature>
<protein>
    <submittedName>
        <fullName evidence="4">Glycosyltransferase family 2 protein</fullName>
    </submittedName>
</protein>
<keyword evidence="1" id="KW-0328">Glycosyltransferase</keyword>
<dbReference type="GO" id="GO:0016757">
    <property type="term" value="F:glycosyltransferase activity"/>
    <property type="evidence" value="ECO:0007669"/>
    <property type="project" value="UniProtKB-KW"/>
</dbReference>
<dbReference type="AlphaFoldDB" id="A0A9D1V2D5"/>
<accession>A0A9D1V2D5</accession>
<gene>
    <name evidence="4" type="ORF">H9865_01770</name>
</gene>
<sequence length="364" mass="41775">MEDHAPLISIIVPVYNTARWLPRCLDSIQNQTFTDWECILSDDGSTDESGVICDEYAAKDPRFRVIHKENGGVSSARNAGLDKAAAPVILFADADDMLAPDLMEQACRLLKEDPEAMVIWGLSMNKSEFDASLSVPRTVTRSTLNAMSWNSALFANVYTQTYSAERIRRHHLRFDTALGSAEKVGEDHDFVLRYCALEKDRRDFPLFLINQPLYYYEQGNPNSIMHQLDRMDDSTNPRFLPDPEPGSCQSLLETLSGPGRPTPPSEEKALGEYLHHFLRAFAFGIWSAGQLGEPLPSGLFSRPELTGLLDLSKKHRFFTVYYLPFRLHMAKFSARLYAWEEEYHINYWRAREILYRLFFRGWKK</sequence>
<evidence type="ECO:0000313" key="4">
    <source>
        <dbReference type="EMBL" id="HIX04828.1"/>
    </source>
</evidence>